<evidence type="ECO:0000313" key="1">
    <source>
        <dbReference type="EMBL" id="OCK83877.1"/>
    </source>
</evidence>
<reference evidence="1 2" key="1">
    <citation type="journal article" date="2016" name="Nat. Commun.">
        <title>Ectomycorrhizal ecology is imprinted in the genome of the dominant symbiotic fungus Cenococcum geophilum.</title>
        <authorList>
            <consortium name="DOE Joint Genome Institute"/>
            <person name="Peter M."/>
            <person name="Kohler A."/>
            <person name="Ohm R.A."/>
            <person name="Kuo A."/>
            <person name="Krutzmann J."/>
            <person name="Morin E."/>
            <person name="Arend M."/>
            <person name="Barry K.W."/>
            <person name="Binder M."/>
            <person name="Choi C."/>
            <person name="Clum A."/>
            <person name="Copeland A."/>
            <person name="Grisel N."/>
            <person name="Haridas S."/>
            <person name="Kipfer T."/>
            <person name="LaButti K."/>
            <person name="Lindquist E."/>
            <person name="Lipzen A."/>
            <person name="Maire R."/>
            <person name="Meier B."/>
            <person name="Mihaltcheva S."/>
            <person name="Molinier V."/>
            <person name="Murat C."/>
            <person name="Poggeler S."/>
            <person name="Quandt C.A."/>
            <person name="Sperisen C."/>
            <person name="Tritt A."/>
            <person name="Tisserant E."/>
            <person name="Crous P.W."/>
            <person name="Henrissat B."/>
            <person name="Nehls U."/>
            <person name="Egli S."/>
            <person name="Spatafora J.W."/>
            <person name="Grigoriev I.V."/>
            <person name="Martin F.M."/>
        </authorList>
    </citation>
    <scope>NUCLEOTIDE SEQUENCE [LARGE SCALE GENOMIC DNA]</scope>
    <source>
        <strain evidence="1 2">CBS 459.81</strain>
    </source>
</reference>
<gene>
    <name evidence="1" type="ORF">K432DRAFT_159347</name>
</gene>
<proteinExistence type="predicted"/>
<protein>
    <submittedName>
        <fullName evidence="1">Uncharacterized protein</fullName>
    </submittedName>
</protein>
<keyword evidence="2" id="KW-1185">Reference proteome</keyword>
<dbReference type="EMBL" id="KV744850">
    <property type="protein sequence ID" value="OCK83877.1"/>
    <property type="molecule type" value="Genomic_DNA"/>
</dbReference>
<sequence length="160" mass="18030">MPVTEFTEFPNTGQCISNPSPLIPLLVLSTPSHSLIPHCLFGRWTRSIKLDPQLRQILPTNRIHLFRPLPLLPLNHPPPIQQHLVQLWQRNFFCNVFGNTFAISTHRTSLLRSRSPSSLRCVTASSCSAVKPVSGPTVLHECEGKTRLATSSRRLPEWIP</sequence>
<name>A0A8E2EH44_9PEZI</name>
<dbReference type="Proteomes" id="UP000250266">
    <property type="component" value="Unassembled WGS sequence"/>
</dbReference>
<organism evidence="1 2">
    <name type="scientific">Lepidopterella palustris CBS 459.81</name>
    <dbReference type="NCBI Taxonomy" id="1314670"/>
    <lineage>
        <taxon>Eukaryota</taxon>
        <taxon>Fungi</taxon>
        <taxon>Dikarya</taxon>
        <taxon>Ascomycota</taxon>
        <taxon>Pezizomycotina</taxon>
        <taxon>Dothideomycetes</taxon>
        <taxon>Pleosporomycetidae</taxon>
        <taxon>Mytilinidiales</taxon>
        <taxon>Argynnaceae</taxon>
        <taxon>Lepidopterella</taxon>
    </lineage>
</organism>
<accession>A0A8E2EH44</accession>
<dbReference type="AlphaFoldDB" id="A0A8E2EH44"/>
<evidence type="ECO:0000313" key="2">
    <source>
        <dbReference type="Proteomes" id="UP000250266"/>
    </source>
</evidence>